<keyword evidence="5" id="KW-1185">Reference proteome</keyword>
<evidence type="ECO:0000259" key="3">
    <source>
        <dbReference type="Pfam" id="PF00089"/>
    </source>
</evidence>
<proteinExistence type="predicted"/>
<gene>
    <name evidence="4" type="ORF">niasHT_027625</name>
</gene>
<accession>A0ABD2K5R4</accession>
<feature type="chain" id="PRO_5044784607" description="Peptidase S1 domain-containing protein" evidence="2">
    <location>
        <begin position="24"/>
        <end position="330"/>
    </location>
</feature>
<organism evidence="4 5">
    <name type="scientific">Heterodera trifolii</name>
    <dbReference type="NCBI Taxonomy" id="157864"/>
    <lineage>
        <taxon>Eukaryota</taxon>
        <taxon>Metazoa</taxon>
        <taxon>Ecdysozoa</taxon>
        <taxon>Nematoda</taxon>
        <taxon>Chromadorea</taxon>
        <taxon>Rhabditida</taxon>
        <taxon>Tylenchina</taxon>
        <taxon>Tylenchomorpha</taxon>
        <taxon>Tylenchoidea</taxon>
        <taxon>Heteroderidae</taxon>
        <taxon>Heteroderinae</taxon>
        <taxon>Heterodera</taxon>
    </lineage>
</organism>
<dbReference type="InterPro" id="IPR001254">
    <property type="entry name" value="Trypsin_dom"/>
</dbReference>
<dbReference type="Proteomes" id="UP001620626">
    <property type="component" value="Unassembled WGS sequence"/>
</dbReference>
<feature type="region of interest" description="Disordered" evidence="1">
    <location>
        <begin position="96"/>
        <end position="123"/>
    </location>
</feature>
<dbReference type="InterPro" id="IPR009003">
    <property type="entry name" value="Peptidase_S1_PA"/>
</dbReference>
<feature type="domain" description="Peptidase S1" evidence="3">
    <location>
        <begin position="46"/>
        <end position="76"/>
    </location>
</feature>
<protein>
    <recommendedName>
        <fullName evidence="3">Peptidase S1 domain-containing protein</fullName>
    </recommendedName>
</protein>
<sequence length="330" mass="36448">MLVRPHFLLPLLLFPLFVIGAFAILQGETVEWAQNGFLAKILAKSRKKGDVRSCTGSLVSASLVLTSGHCVVDRRNRNETGKRKMTEFVVILPALPPTNRSGENASQSEQWREGGDGVPPFRSTAKLLASGGREWDEAGGWALLRIVPRNASTTHCPPNRFSRLSIRSSSSAALGPSSQFVPLPADLADPGTECQMIGFSTSEKAEDFLTEEKVFRLHLNGVAEPPTDDTFHHYRSRVYKDGHTACYDDSGAPLFCKLSSSDKGHVQLGLFQSLTIPLNVLSKGMDEGKEQCRKAREMRFTLLTEDQKLAEAIQRYGKIDEGFHNCEKEK</sequence>
<dbReference type="EMBL" id="JBICBT010000830">
    <property type="protein sequence ID" value="KAL3098080.1"/>
    <property type="molecule type" value="Genomic_DNA"/>
</dbReference>
<feature type="signal peptide" evidence="2">
    <location>
        <begin position="1"/>
        <end position="23"/>
    </location>
</feature>
<evidence type="ECO:0000256" key="2">
    <source>
        <dbReference type="SAM" id="SignalP"/>
    </source>
</evidence>
<feature type="compositionally biased region" description="Polar residues" evidence="1">
    <location>
        <begin position="98"/>
        <end position="109"/>
    </location>
</feature>
<dbReference type="SUPFAM" id="SSF50494">
    <property type="entry name" value="Trypsin-like serine proteases"/>
    <property type="match status" value="1"/>
</dbReference>
<evidence type="ECO:0000313" key="5">
    <source>
        <dbReference type="Proteomes" id="UP001620626"/>
    </source>
</evidence>
<evidence type="ECO:0000256" key="1">
    <source>
        <dbReference type="SAM" id="MobiDB-lite"/>
    </source>
</evidence>
<comment type="caution">
    <text evidence="4">The sequence shown here is derived from an EMBL/GenBank/DDBJ whole genome shotgun (WGS) entry which is preliminary data.</text>
</comment>
<dbReference type="InterPro" id="IPR043504">
    <property type="entry name" value="Peptidase_S1_PA_chymotrypsin"/>
</dbReference>
<dbReference type="Gene3D" id="2.40.10.10">
    <property type="entry name" value="Trypsin-like serine proteases"/>
    <property type="match status" value="1"/>
</dbReference>
<evidence type="ECO:0000313" key="4">
    <source>
        <dbReference type="EMBL" id="KAL3098080.1"/>
    </source>
</evidence>
<dbReference type="Pfam" id="PF00089">
    <property type="entry name" value="Trypsin"/>
    <property type="match status" value="1"/>
</dbReference>
<keyword evidence="2" id="KW-0732">Signal</keyword>
<reference evidence="4 5" key="1">
    <citation type="submission" date="2024-10" db="EMBL/GenBank/DDBJ databases">
        <authorList>
            <person name="Kim D."/>
        </authorList>
    </citation>
    <scope>NUCLEOTIDE SEQUENCE [LARGE SCALE GENOMIC DNA]</scope>
    <source>
        <strain evidence="4">BH-2024</strain>
    </source>
</reference>
<name>A0ABD2K5R4_9BILA</name>
<dbReference type="AlphaFoldDB" id="A0ABD2K5R4"/>